<dbReference type="AlphaFoldDB" id="A4IRP1"/>
<accession>A4IRP1</accession>
<name>A4IRP1_GEOTN</name>
<gene>
    <name evidence="1" type="ordered locus">GTNG_2650</name>
</gene>
<proteinExistence type="predicted"/>
<dbReference type="KEGG" id="gtn:GTNG_2650"/>
<organism evidence="1 2">
    <name type="scientific">Geobacillus thermodenitrificans (strain NG80-2)</name>
    <dbReference type="NCBI Taxonomy" id="420246"/>
    <lineage>
        <taxon>Bacteria</taxon>
        <taxon>Bacillati</taxon>
        <taxon>Bacillota</taxon>
        <taxon>Bacilli</taxon>
        <taxon>Bacillales</taxon>
        <taxon>Anoxybacillaceae</taxon>
        <taxon>Geobacillus</taxon>
    </lineage>
</organism>
<reference evidence="1 2" key="1">
    <citation type="journal article" date="2007" name="Proc. Natl. Acad. Sci. U.S.A.">
        <title>Genome and proteome of long-chain alkane degrading Geobacillus thermodenitrificans NG80-2 isolated from a deep-subsurface oil reservoir.</title>
        <authorList>
            <person name="Feng L."/>
            <person name="Wang W."/>
            <person name="Cheng J."/>
            <person name="Ren Y."/>
            <person name="Zhao G."/>
            <person name="Gao C."/>
            <person name="Tang Y."/>
            <person name="Liu X."/>
            <person name="Han W."/>
            <person name="Peng X."/>
            <person name="Liu R."/>
            <person name="Wang L."/>
        </authorList>
    </citation>
    <scope>NUCLEOTIDE SEQUENCE [LARGE SCALE GENOMIC DNA]</scope>
    <source>
        <strain evidence="1 2">NG80-2</strain>
    </source>
</reference>
<protein>
    <submittedName>
        <fullName evidence="1">Uncharacterized protein</fullName>
    </submittedName>
</protein>
<sequence>MMVRRRAFADWLLEPSPQGLSNPFPKSVQADVERLGRFLFFSCKKIKKGCCKKPLNKVYYVS</sequence>
<dbReference type="Proteomes" id="UP000001578">
    <property type="component" value="Chromosome"/>
</dbReference>
<evidence type="ECO:0000313" key="1">
    <source>
        <dbReference type="EMBL" id="ABO67995.1"/>
    </source>
</evidence>
<evidence type="ECO:0000313" key="2">
    <source>
        <dbReference type="Proteomes" id="UP000001578"/>
    </source>
</evidence>
<dbReference type="HOGENOM" id="CLU_2897818_0_0_9"/>
<dbReference type="EMBL" id="CP000557">
    <property type="protein sequence ID" value="ABO67995.1"/>
    <property type="molecule type" value="Genomic_DNA"/>
</dbReference>